<proteinExistence type="inferred from homology"/>
<dbReference type="GO" id="GO:0048193">
    <property type="term" value="P:Golgi vesicle transport"/>
    <property type="evidence" value="ECO:0007669"/>
    <property type="project" value="TreeGrafter"/>
</dbReference>
<dbReference type="GO" id="GO:0016020">
    <property type="term" value="C:membrane"/>
    <property type="evidence" value="ECO:0007669"/>
    <property type="project" value="TreeGrafter"/>
</dbReference>
<dbReference type="GO" id="GO:0006869">
    <property type="term" value="P:lipid transport"/>
    <property type="evidence" value="ECO:0007669"/>
    <property type="project" value="UniProtKB-UniRule"/>
</dbReference>
<dbReference type="OrthoDB" id="203678at2759"/>
<evidence type="ECO:0000313" key="4">
    <source>
        <dbReference type="EMBL" id="KAG8233342.1"/>
    </source>
</evidence>
<dbReference type="GO" id="GO:0000938">
    <property type="term" value="C:GARP complex"/>
    <property type="evidence" value="ECO:0007669"/>
    <property type="project" value="UniProtKB-UniRule"/>
</dbReference>
<reference evidence="4" key="1">
    <citation type="submission" date="2013-04" db="EMBL/GenBank/DDBJ databases">
        <authorList>
            <person name="Qu J."/>
            <person name="Murali S.C."/>
            <person name="Bandaranaike D."/>
            <person name="Bellair M."/>
            <person name="Blankenburg K."/>
            <person name="Chao H."/>
            <person name="Dinh H."/>
            <person name="Doddapaneni H."/>
            <person name="Downs B."/>
            <person name="Dugan-Rocha S."/>
            <person name="Elkadiri S."/>
            <person name="Gnanaolivu R.D."/>
            <person name="Hernandez B."/>
            <person name="Javaid M."/>
            <person name="Jayaseelan J.C."/>
            <person name="Lee S."/>
            <person name="Li M."/>
            <person name="Ming W."/>
            <person name="Munidasa M."/>
            <person name="Muniz J."/>
            <person name="Nguyen L."/>
            <person name="Ongeri F."/>
            <person name="Osuji N."/>
            <person name="Pu L.-L."/>
            <person name="Puazo M."/>
            <person name="Qu C."/>
            <person name="Quiroz J."/>
            <person name="Raj R."/>
            <person name="Weissenberger G."/>
            <person name="Xin Y."/>
            <person name="Zou X."/>
            <person name="Han Y."/>
            <person name="Richards S."/>
            <person name="Worley K."/>
            <person name="Muzny D."/>
            <person name="Gibbs R."/>
        </authorList>
    </citation>
    <scope>NUCLEOTIDE SEQUENCE</scope>
    <source>
        <strain evidence="4">Sampled in the wild</strain>
    </source>
</reference>
<dbReference type="PANTHER" id="PTHR15954:SF4">
    <property type="entry name" value="VACUOLAR PROTEIN SORTING-ASSOCIATED PROTEIN 51 HOMOLOG"/>
    <property type="match status" value="1"/>
</dbReference>
<keyword evidence="3" id="KW-0445">Lipid transport</keyword>
<comment type="similarity">
    <text evidence="1 3">Belongs to the VPS51 family.</text>
</comment>
<keyword evidence="5" id="KW-1185">Reference proteome</keyword>
<organism evidence="4 5">
    <name type="scientific">Ladona fulva</name>
    <name type="common">Scarce chaser dragonfly</name>
    <name type="synonym">Libellula fulva</name>
    <dbReference type="NCBI Taxonomy" id="123851"/>
    <lineage>
        <taxon>Eukaryota</taxon>
        <taxon>Metazoa</taxon>
        <taxon>Ecdysozoa</taxon>
        <taxon>Arthropoda</taxon>
        <taxon>Hexapoda</taxon>
        <taxon>Insecta</taxon>
        <taxon>Pterygota</taxon>
        <taxon>Palaeoptera</taxon>
        <taxon>Odonata</taxon>
        <taxon>Epiprocta</taxon>
        <taxon>Anisoptera</taxon>
        <taxon>Libelluloidea</taxon>
        <taxon>Libellulidae</taxon>
        <taxon>Ladona</taxon>
    </lineage>
</organism>
<comment type="function">
    <text evidence="3">Acts as component of the GARP complex that is involved in retrograde transport from early and late endosomes to the trans-Golgi network (TGN).</text>
</comment>
<sequence length="668" mass="74740">MAGVDANPYDIDGPSFKPDDFFQKLLKECSLKQIMDKENEVIKDTQTLHSEMQTLVYENYNKFILATDTIRKAVRDYTRAQRVLEAYKDTPSFQGIQKDCHDILEELREKLRAQFNSREASARELTESVELLLRLGEPSEVLRSKFLSHATLRLHDQLSLLHERLELEDQDIIEFVDMGSSGFLSDICLVVASYNEIFLHKGKGETEMNSKENNAPAISQLGAFVREHMESYFSVVKKRVLIEQTDTSRSNVGSRGGALLVRALDRFHRRLQAIDTLFTLEKDLARSGMEVVLEAGHRQCLSHLEALKSHFRECLTQVRLGLVASPSSGIMPGEGSQQGTGNIGSSLQDLLASLISSIVGKTRAALQDLLGVREGLVVSFLDHIASVSSALCASQPKGGSPPPPLLLILSKLCLELAGSSVHVLMSEADEFFAVDGKLLSETLTSETEICNKFRSVAQQLLNNYVRSQGLAISQMLRKSVETRDWLHSLEPRTVRAVMKRVVEDVANVEAQVGALYEEGQRTKRGSDSSRRTYSVGVGRLRPGARATVWSGAPSQLDSSLAPNLQRLFYKRVDAFSPAEFSKVSVLTGVIKISLETFLECVRLRTFGRYGLQQIQVDARYLELYICRFVEDERLVHFLLDEILRSAIHRCLDHVLMEQSVVDSICERG</sequence>
<dbReference type="PANTHER" id="PTHR15954">
    <property type="entry name" value="VACUOLAR PROTEIN SORTING-ASSOCIATED PROTEIN 51 HOMOLOG"/>
    <property type="match status" value="1"/>
</dbReference>
<dbReference type="GO" id="GO:0015031">
    <property type="term" value="P:protein transport"/>
    <property type="evidence" value="ECO:0007669"/>
    <property type="project" value="UniProtKB-UniRule"/>
</dbReference>
<dbReference type="InterPro" id="IPR014812">
    <property type="entry name" value="Vps51"/>
</dbReference>
<dbReference type="GO" id="GO:0032456">
    <property type="term" value="P:endocytic recycling"/>
    <property type="evidence" value="ECO:0007669"/>
    <property type="project" value="TreeGrafter"/>
</dbReference>
<evidence type="ECO:0000256" key="1">
    <source>
        <dbReference type="ARBA" id="ARBA00006080"/>
    </source>
</evidence>
<evidence type="ECO:0000256" key="3">
    <source>
        <dbReference type="RuleBase" id="RU368010"/>
    </source>
</evidence>
<name>A0A8K0KE79_LADFU</name>
<dbReference type="GO" id="GO:0005829">
    <property type="term" value="C:cytosol"/>
    <property type="evidence" value="ECO:0007669"/>
    <property type="project" value="GOC"/>
</dbReference>
<comment type="subunit">
    <text evidence="3">Component of the Golgi-associated retrograde protein (GARP) complex.</text>
</comment>
<dbReference type="AlphaFoldDB" id="A0A8K0KE79"/>
<dbReference type="EMBL" id="KZ308710">
    <property type="protein sequence ID" value="KAG8233342.1"/>
    <property type="molecule type" value="Genomic_DNA"/>
</dbReference>
<dbReference type="GO" id="GO:1990745">
    <property type="term" value="C:EARP complex"/>
    <property type="evidence" value="ECO:0007669"/>
    <property type="project" value="TreeGrafter"/>
</dbReference>
<dbReference type="Proteomes" id="UP000792457">
    <property type="component" value="Unassembled WGS sequence"/>
</dbReference>
<gene>
    <name evidence="4" type="ORF">J437_LFUL010892</name>
</gene>
<evidence type="ECO:0000313" key="5">
    <source>
        <dbReference type="Proteomes" id="UP000792457"/>
    </source>
</evidence>
<protein>
    <recommendedName>
        <fullName evidence="2 3">Vacuolar protein sorting-associated protein 51 homolog</fullName>
    </recommendedName>
</protein>
<accession>A0A8K0KE79</accession>
<dbReference type="GO" id="GO:0042147">
    <property type="term" value="P:retrograde transport, endosome to Golgi"/>
    <property type="evidence" value="ECO:0007669"/>
    <property type="project" value="UniProtKB-UniRule"/>
</dbReference>
<dbReference type="GO" id="GO:0007041">
    <property type="term" value="P:lysosomal transport"/>
    <property type="evidence" value="ECO:0007669"/>
    <property type="project" value="TreeGrafter"/>
</dbReference>
<reference evidence="4" key="2">
    <citation type="submission" date="2017-10" db="EMBL/GenBank/DDBJ databases">
        <title>Ladona fulva Genome sequencing and assembly.</title>
        <authorList>
            <person name="Murali S."/>
            <person name="Richards S."/>
            <person name="Bandaranaike D."/>
            <person name="Bellair M."/>
            <person name="Blankenburg K."/>
            <person name="Chao H."/>
            <person name="Dinh H."/>
            <person name="Doddapaneni H."/>
            <person name="Dugan-Rocha S."/>
            <person name="Elkadiri S."/>
            <person name="Gnanaolivu R."/>
            <person name="Hernandez B."/>
            <person name="Skinner E."/>
            <person name="Javaid M."/>
            <person name="Lee S."/>
            <person name="Li M."/>
            <person name="Ming W."/>
            <person name="Munidasa M."/>
            <person name="Muniz J."/>
            <person name="Nguyen L."/>
            <person name="Hughes D."/>
            <person name="Osuji N."/>
            <person name="Pu L.-L."/>
            <person name="Puazo M."/>
            <person name="Qu C."/>
            <person name="Quiroz J."/>
            <person name="Raj R."/>
            <person name="Weissenberger G."/>
            <person name="Xin Y."/>
            <person name="Zou X."/>
            <person name="Han Y."/>
            <person name="Worley K."/>
            <person name="Muzny D."/>
            <person name="Gibbs R."/>
        </authorList>
    </citation>
    <scope>NUCLEOTIDE SEQUENCE</scope>
    <source>
        <strain evidence="4">Sampled in the wild</strain>
    </source>
</reference>
<dbReference type="Pfam" id="PF08700">
    <property type="entry name" value="VPS51_Exo84_N"/>
    <property type="match status" value="1"/>
</dbReference>
<keyword evidence="3" id="KW-0653">Protein transport</keyword>
<keyword evidence="3" id="KW-0813">Transport</keyword>
<evidence type="ECO:0000256" key="2">
    <source>
        <dbReference type="ARBA" id="ARBA00016122"/>
    </source>
</evidence>
<dbReference type="GO" id="GO:0007030">
    <property type="term" value="P:Golgi organization"/>
    <property type="evidence" value="ECO:0007669"/>
    <property type="project" value="UniProtKB-UniRule"/>
</dbReference>
<comment type="subcellular location">
    <subcellularLocation>
        <location evidence="3">Golgi apparatus</location>
        <location evidence="3">trans-Golgi network</location>
    </subcellularLocation>
</comment>
<keyword evidence="3" id="KW-0333">Golgi apparatus</keyword>
<comment type="caution">
    <text evidence="4">The sequence shown here is derived from an EMBL/GenBank/DDBJ whole genome shotgun (WGS) entry which is preliminary data.</text>
</comment>